<dbReference type="GO" id="GO:0005886">
    <property type="term" value="C:plasma membrane"/>
    <property type="evidence" value="ECO:0007669"/>
    <property type="project" value="TreeGrafter"/>
</dbReference>
<accession>A0A6J1K823</accession>
<dbReference type="RefSeq" id="XP_022995483.1">
    <property type="nucleotide sequence ID" value="XM_023139715.1"/>
</dbReference>
<dbReference type="PANTHER" id="PTHR24222">
    <property type="entry name" value="ABC TRANSPORTER B FAMILY"/>
    <property type="match status" value="1"/>
</dbReference>
<proteinExistence type="predicted"/>
<dbReference type="SUPFAM" id="SSF52540">
    <property type="entry name" value="P-loop containing nucleoside triphosphate hydrolases"/>
    <property type="match status" value="1"/>
</dbReference>
<dbReference type="AlphaFoldDB" id="A0A6J1K823"/>
<dbReference type="PANTHER" id="PTHR24222:SF62">
    <property type="entry name" value="ABC TRANSPORTER B FAMILY MEMBER 2"/>
    <property type="match status" value="1"/>
</dbReference>
<evidence type="ECO:0000313" key="2">
    <source>
        <dbReference type="RefSeq" id="XP_022995483.1"/>
    </source>
</evidence>
<sequence length="104" mass="11452">MYGVEHLSFGIMGKHCGNQMVASVFEVINRQTTMSGDVVEELNVVEGTIELRSVKSLRKCIGLVQQEPALFTTSIYENILYRKEGASEAEAVKLANAHSLIPPK</sequence>
<dbReference type="GeneID" id="111491007"/>
<dbReference type="KEGG" id="cmax:111491007"/>
<dbReference type="Proteomes" id="UP000504608">
    <property type="component" value="Unplaced"/>
</dbReference>
<protein>
    <submittedName>
        <fullName evidence="2">ABC transporter B family member 10-like</fullName>
    </submittedName>
</protein>
<name>A0A6J1K823_CUCMA</name>
<dbReference type="GO" id="GO:0042626">
    <property type="term" value="F:ATPase-coupled transmembrane transporter activity"/>
    <property type="evidence" value="ECO:0007669"/>
    <property type="project" value="TreeGrafter"/>
</dbReference>
<dbReference type="Gene3D" id="3.40.50.300">
    <property type="entry name" value="P-loop containing nucleotide triphosphate hydrolases"/>
    <property type="match status" value="1"/>
</dbReference>
<organism evidence="1 2">
    <name type="scientific">Cucurbita maxima</name>
    <name type="common">Pumpkin</name>
    <name type="synonym">Winter squash</name>
    <dbReference type="NCBI Taxonomy" id="3661"/>
    <lineage>
        <taxon>Eukaryota</taxon>
        <taxon>Viridiplantae</taxon>
        <taxon>Streptophyta</taxon>
        <taxon>Embryophyta</taxon>
        <taxon>Tracheophyta</taxon>
        <taxon>Spermatophyta</taxon>
        <taxon>Magnoliopsida</taxon>
        <taxon>eudicotyledons</taxon>
        <taxon>Gunneridae</taxon>
        <taxon>Pentapetalae</taxon>
        <taxon>rosids</taxon>
        <taxon>fabids</taxon>
        <taxon>Cucurbitales</taxon>
        <taxon>Cucurbitaceae</taxon>
        <taxon>Cucurbiteae</taxon>
        <taxon>Cucurbita</taxon>
    </lineage>
</organism>
<keyword evidence="1" id="KW-1185">Reference proteome</keyword>
<evidence type="ECO:0000313" key="1">
    <source>
        <dbReference type="Proteomes" id="UP000504608"/>
    </source>
</evidence>
<gene>
    <name evidence="2" type="primary">LOC111491007</name>
</gene>
<reference evidence="2" key="1">
    <citation type="submission" date="2025-08" db="UniProtKB">
        <authorList>
            <consortium name="RefSeq"/>
        </authorList>
    </citation>
    <scope>IDENTIFICATION</scope>
    <source>
        <tissue evidence="2">Young leaves</tissue>
    </source>
</reference>
<dbReference type="OrthoDB" id="6500128at2759"/>
<dbReference type="InterPro" id="IPR039421">
    <property type="entry name" value="Type_1_exporter"/>
</dbReference>
<dbReference type="InterPro" id="IPR027417">
    <property type="entry name" value="P-loop_NTPase"/>
</dbReference>